<dbReference type="RefSeq" id="WP_054690098.1">
    <property type="nucleotide sequence ID" value="NZ_AYZI01000008.1"/>
</dbReference>
<sequence>MHIGIIGAGPRGLILLADLLQAASQTGKLSISLFDPNPIGGKVWSPTQPLDYIMNSPAQLVTLFNDNQPGANFYEWTQSKVARDFVTQENYQHDFLALMEQLQPNDYAPRALFGVYCQWFYRQQLNRLVPQQQVTYLPTTVTAAQPTSTGFILVTPKQQINVNKLVISSGNVANQLTKTEQALQDYATAHQLTYLGPNHPNEVDLTNIKPKTNVIIRGMGLSFFDYLSQLTTARGGRFTRSGDHGLTYHPSGQEPHIIAGSRRGVPYYPKPINQAQVGEQRPAIFLNPAHIQQGSVAGKLPFKTFINLVQAEIENVYYRIILQNNHPQSDVAEFSAGFAAAADRTSFLNNYHWHPGERLGWKTILNPVAGTKITNIANYQQTLQTWLAKLVSDARQGSNHAPITGALATLIDLRTTIQRLVTDQTFTDRDYVEKFLPSFNSFAGFLTAGPPVARYDELMALMRAGIVTILGPQLQVVGVKHQFLARSKFYPDEPFLAQAIIEARLPSANLKRTTNSLLVSLREQGIITAYQFHPENNETVTSGAVKTDLSTYHPINQQGKPNDQLYVWGVPLSGIEWMTTTLPHPAVHDHNFSVADLITEQLLANPAASS</sequence>
<accession>A0A0R2CFP0</accession>
<gene>
    <name evidence="2" type="ORF">FC87_GL001244</name>
</gene>
<dbReference type="InterPro" id="IPR052189">
    <property type="entry name" value="L-asp_N-monooxygenase_NS-form"/>
</dbReference>
<name>A0A0R2CFP0_9LACO</name>
<dbReference type="Proteomes" id="UP000051586">
    <property type="component" value="Unassembled WGS sequence"/>
</dbReference>
<dbReference type="InterPro" id="IPR036188">
    <property type="entry name" value="FAD/NAD-bd_sf"/>
</dbReference>
<evidence type="ECO:0000313" key="2">
    <source>
        <dbReference type="EMBL" id="KRM90558.1"/>
    </source>
</evidence>
<dbReference type="SUPFAM" id="SSF51905">
    <property type="entry name" value="FAD/NAD(P)-binding domain"/>
    <property type="match status" value="1"/>
</dbReference>
<evidence type="ECO:0000313" key="3">
    <source>
        <dbReference type="Proteomes" id="UP000051586"/>
    </source>
</evidence>
<dbReference type="InterPro" id="IPR038732">
    <property type="entry name" value="HpyO/CreE_NAD-binding"/>
</dbReference>
<dbReference type="EMBL" id="AYZI01000008">
    <property type="protein sequence ID" value="KRM90558.1"/>
    <property type="molecule type" value="Genomic_DNA"/>
</dbReference>
<comment type="caution">
    <text evidence="2">The sequence shown here is derived from an EMBL/GenBank/DDBJ whole genome shotgun (WGS) entry which is preliminary data.</text>
</comment>
<reference evidence="2 3" key="1">
    <citation type="journal article" date="2015" name="Genome Announc.">
        <title>Expanding the biotechnology potential of lactobacilli through comparative genomics of 213 strains and associated genera.</title>
        <authorList>
            <person name="Sun Z."/>
            <person name="Harris H.M."/>
            <person name="McCann A."/>
            <person name="Guo C."/>
            <person name="Argimon S."/>
            <person name="Zhang W."/>
            <person name="Yang X."/>
            <person name="Jeffery I.B."/>
            <person name="Cooney J.C."/>
            <person name="Kagawa T.F."/>
            <person name="Liu W."/>
            <person name="Song Y."/>
            <person name="Salvetti E."/>
            <person name="Wrobel A."/>
            <person name="Rasinkangas P."/>
            <person name="Parkhill J."/>
            <person name="Rea M.C."/>
            <person name="O'Sullivan O."/>
            <person name="Ritari J."/>
            <person name="Douillard F.P."/>
            <person name="Paul Ross R."/>
            <person name="Yang R."/>
            <person name="Briner A.E."/>
            <person name="Felis G.E."/>
            <person name="de Vos W.M."/>
            <person name="Barrangou R."/>
            <person name="Klaenhammer T.R."/>
            <person name="Caufield P.W."/>
            <person name="Cui Y."/>
            <person name="Zhang H."/>
            <person name="O'Toole P.W."/>
        </authorList>
    </citation>
    <scope>NUCLEOTIDE SEQUENCE [LARGE SCALE GENOMIC DNA]</scope>
    <source>
        <strain evidence="2 3">DSM 22689</strain>
    </source>
</reference>
<proteinExistence type="predicted"/>
<dbReference type="Pfam" id="PF13454">
    <property type="entry name" value="NAD_binding_9"/>
    <property type="match status" value="1"/>
</dbReference>
<evidence type="ECO:0000259" key="1">
    <source>
        <dbReference type="Pfam" id="PF13454"/>
    </source>
</evidence>
<protein>
    <recommendedName>
        <fullName evidence="1">FAD-dependent urate hydroxylase HpyO/Asp monooxygenase CreE-like FAD/NAD(P)-binding domain-containing protein</fullName>
    </recommendedName>
</protein>
<dbReference type="PANTHER" id="PTHR40254">
    <property type="entry name" value="BLR0577 PROTEIN"/>
    <property type="match status" value="1"/>
</dbReference>
<organism evidence="2 3">
    <name type="scientific">Fructilactobacillus florum DSM 22689 = JCM 16035</name>
    <dbReference type="NCBI Taxonomy" id="1423745"/>
    <lineage>
        <taxon>Bacteria</taxon>
        <taxon>Bacillati</taxon>
        <taxon>Bacillota</taxon>
        <taxon>Bacilli</taxon>
        <taxon>Lactobacillales</taxon>
        <taxon>Lactobacillaceae</taxon>
        <taxon>Fructilactobacillus</taxon>
    </lineage>
</organism>
<feature type="domain" description="FAD-dependent urate hydroxylase HpyO/Asp monooxygenase CreE-like FAD/NAD(P)-binding" evidence="1">
    <location>
        <begin position="5"/>
        <end position="171"/>
    </location>
</feature>
<dbReference type="STRING" id="1423745.GCA_001311215_00709"/>
<dbReference type="PATRIC" id="fig|1423745.4.peg.1310"/>
<dbReference type="AlphaFoldDB" id="A0A0R2CFP0"/>
<dbReference type="PANTHER" id="PTHR40254:SF1">
    <property type="entry name" value="BLR0577 PROTEIN"/>
    <property type="match status" value="1"/>
</dbReference>